<name>F2IWT4_POLGS</name>
<accession>F2IWT4</accession>
<dbReference type="KEGG" id="pgv:SL003B_3088"/>
<evidence type="ECO:0000313" key="3">
    <source>
        <dbReference type="Proteomes" id="UP000008130"/>
    </source>
</evidence>
<evidence type="ECO:0000256" key="1">
    <source>
        <dbReference type="SAM" id="MobiDB-lite"/>
    </source>
</evidence>
<feature type="region of interest" description="Disordered" evidence="1">
    <location>
        <begin position="72"/>
        <end position="98"/>
    </location>
</feature>
<dbReference type="EMBL" id="CP002568">
    <property type="protein sequence ID" value="ADZ71510.1"/>
    <property type="molecule type" value="Genomic_DNA"/>
</dbReference>
<gene>
    <name evidence="2" type="ordered locus">SL003B_3088</name>
</gene>
<dbReference type="STRING" id="991905.SL003B_3088"/>
<evidence type="ECO:0000313" key="2">
    <source>
        <dbReference type="EMBL" id="ADZ71510.1"/>
    </source>
</evidence>
<sequence length="110" mass="11997">MSPHRLVFIPFARAAGQIGRQCCHWPAPSRQEPTAGPPPQADLALPVGRPHAGAAAMPADVVRRETPTLAFLAPRPRGLRQRDMERSGTGYDRSSTDSRRHIDCSFVTVS</sequence>
<dbReference type="AlphaFoldDB" id="F2IWT4"/>
<protein>
    <submittedName>
        <fullName evidence="2">Uncharacterized protein</fullName>
    </submittedName>
</protein>
<keyword evidence="3" id="KW-1185">Reference proteome</keyword>
<dbReference type="Proteomes" id="UP000008130">
    <property type="component" value="Chromosome"/>
</dbReference>
<proteinExistence type="predicted"/>
<organism evidence="2 3">
    <name type="scientific">Polymorphum gilvum (strain LMG 25793 / CGMCC 1.9160 / SL003B-26A1)</name>
    <dbReference type="NCBI Taxonomy" id="991905"/>
    <lineage>
        <taxon>Bacteria</taxon>
        <taxon>Pseudomonadati</taxon>
        <taxon>Pseudomonadota</taxon>
        <taxon>Alphaproteobacteria</taxon>
        <taxon>Rhodobacterales</taxon>
        <taxon>Paracoccaceae</taxon>
        <taxon>Polymorphum</taxon>
    </lineage>
</organism>
<feature type="region of interest" description="Disordered" evidence="1">
    <location>
        <begin position="26"/>
        <end position="46"/>
    </location>
</feature>
<dbReference type="HOGENOM" id="CLU_2168649_0_0_5"/>
<reference evidence="2 3" key="1">
    <citation type="journal article" date="2011" name="J. Bacteriol.">
        <title>Complete genome sequence of Polymorphum gilvum SL003B-26A1T, a crude oil-degrading bacterium from oil-polluted saline soil.</title>
        <authorList>
            <person name="Li S.G."/>
            <person name="Tang Y.Q."/>
            <person name="Nie Y."/>
            <person name="Cai M."/>
            <person name="Wu X.L."/>
        </authorList>
    </citation>
    <scope>NUCLEOTIDE SEQUENCE [LARGE SCALE GENOMIC DNA]</scope>
    <source>
        <strain evidence="3">LMG 25793 / CGMCC 1.9160 / SL003B-26A1</strain>
    </source>
</reference>